<evidence type="ECO:0008006" key="3">
    <source>
        <dbReference type="Google" id="ProtNLM"/>
    </source>
</evidence>
<accession>A0A9D3ZXR1</accession>
<dbReference type="EMBL" id="JAIQCV010000008">
    <property type="protein sequence ID" value="KAH1074805.1"/>
    <property type="molecule type" value="Genomic_DNA"/>
</dbReference>
<comment type="caution">
    <text evidence="1">The sequence shown here is derived from an EMBL/GenBank/DDBJ whole genome shotgun (WGS) entry which is preliminary data.</text>
</comment>
<dbReference type="Proteomes" id="UP000828251">
    <property type="component" value="Unassembled WGS sequence"/>
</dbReference>
<evidence type="ECO:0000313" key="2">
    <source>
        <dbReference type="Proteomes" id="UP000828251"/>
    </source>
</evidence>
<proteinExistence type="predicted"/>
<evidence type="ECO:0000313" key="1">
    <source>
        <dbReference type="EMBL" id="KAH1074805.1"/>
    </source>
</evidence>
<name>A0A9D3ZXR1_9ROSI</name>
<keyword evidence="2" id="KW-1185">Reference proteome</keyword>
<sequence>MTEEETTNLNIVDEEEEPVQALGNEEVVEEDYGLCLVGPVLMDSMVHFPSMRNILVDLWQPLGGVSIMEMGENNSCFDFSMRHLIVFYIIEKGEDLLQVPLIYAIFWVQVHNLPMSFMSKGMARQIENFIGQFLKHDAALVMKEVKKFMCIKVDGGITGGGVWLGYFSKSSTMKGDAGC</sequence>
<protein>
    <recommendedName>
        <fullName evidence="3">DUF4283 domain-containing protein</fullName>
    </recommendedName>
</protein>
<reference evidence="1 2" key="1">
    <citation type="journal article" date="2021" name="Plant Biotechnol. J.">
        <title>Multi-omics assisted identification of the key and species-specific regulatory components of drought-tolerant mechanisms in Gossypium stocksii.</title>
        <authorList>
            <person name="Yu D."/>
            <person name="Ke L."/>
            <person name="Zhang D."/>
            <person name="Wu Y."/>
            <person name="Sun Y."/>
            <person name="Mei J."/>
            <person name="Sun J."/>
            <person name="Sun Y."/>
        </authorList>
    </citation>
    <scope>NUCLEOTIDE SEQUENCE [LARGE SCALE GENOMIC DNA]</scope>
    <source>
        <strain evidence="2">cv. E1</strain>
        <tissue evidence="1">Leaf</tissue>
    </source>
</reference>
<organism evidence="1 2">
    <name type="scientific">Gossypium stocksii</name>
    <dbReference type="NCBI Taxonomy" id="47602"/>
    <lineage>
        <taxon>Eukaryota</taxon>
        <taxon>Viridiplantae</taxon>
        <taxon>Streptophyta</taxon>
        <taxon>Embryophyta</taxon>
        <taxon>Tracheophyta</taxon>
        <taxon>Spermatophyta</taxon>
        <taxon>Magnoliopsida</taxon>
        <taxon>eudicotyledons</taxon>
        <taxon>Gunneridae</taxon>
        <taxon>Pentapetalae</taxon>
        <taxon>rosids</taxon>
        <taxon>malvids</taxon>
        <taxon>Malvales</taxon>
        <taxon>Malvaceae</taxon>
        <taxon>Malvoideae</taxon>
        <taxon>Gossypium</taxon>
    </lineage>
</organism>
<dbReference type="OrthoDB" id="1935089at2759"/>
<dbReference type="AlphaFoldDB" id="A0A9D3ZXR1"/>
<gene>
    <name evidence="1" type="ORF">J1N35_027133</name>
</gene>